<dbReference type="KEGG" id="hhg:XM38_045630"/>
<name>A0A1Z3HTK4_9CYAN</name>
<dbReference type="EMBL" id="CP021983">
    <property type="protein sequence ID" value="ASC73592.1"/>
    <property type="molecule type" value="Genomic_DNA"/>
</dbReference>
<protein>
    <submittedName>
        <fullName evidence="1">Uncharacterized protein</fullName>
    </submittedName>
</protein>
<keyword evidence="2" id="KW-1185">Reference proteome</keyword>
<sequence>MHRPNHDALRRRQNLEELRHRLKYASSDEERSALRAQLDFWQRYR</sequence>
<organism evidence="1 2">
    <name type="scientific">Halomicronema hongdechloris C2206</name>
    <dbReference type="NCBI Taxonomy" id="1641165"/>
    <lineage>
        <taxon>Bacteria</taxon>
        <taxon>Bacillati</taxon>
        <taxon>Cyanobacteriota</taxon>
        <taxon>Cyanophyceae</taxon>
        <taxon>Nodosilineales</taxon>
        <taxon>Nodosilineaceae</taxon>
        <taxon>Halomicronema</taxon>
    </lineage>
</organism>
<dbReference type="AlphaFoldDB" id="A0A1Z3HTK4"/>
<dbReference type="RefSeq" id="WP_187329500.1">
    <property type="nucleotide sequence ID" value="NZ_CP021983.2"/>
</dbReference>
<accession>A0A1Z3HTK4</accession>
<dbReference type="Proteomes" id="UP000191901">
    <property type="component" value="Chromosome"/>
</dbReference>
<reference evidence="1 2" key="1">
    <citation type="journal article" date="2016" name="Biochim. Biophys. Acta">
        <title>Characterization of red-shifted phycobilisomes isolated from the chlorophyll f-containing cyanobacterium Halomicronema hongdechloris.</title>
        <authorList>
            <person name="Li Y."/>
            <person name="Lin Y."/>
            <person name="Garvey C.J."/>
            <person name="Birch D."/>
            <person name="Corkery R.W."/>
            <person name="Loughlin P.C."/>
            <person name="Scheer H."/>
            <person name="Willows R.D."/>
            <person name="Chen M."/>
        </authorList>
    </citation>
    <scope>NUCLEOTIDE SEQUENCE [LARGE SCALE GENOMIC DNA]</scope>
    <source>
        <strain evidence="1 2">C2206</strain>
    </source>
</reference>
<gene>
    <name evidence="1" type="ORF">XM38_045630</name>
</gene>
<proteinExistence type="predicted"/>
<evidence type="ECO:0000313" key="2">
    <source>
        <dbReference type="Proteomes" id="UP000191901"/>
    </source>
</evidence>
<evidence type="ECO:0000313" key="1">
    <source>
        <dbReference type="EMBL" id="ASC73592.1"/>
    </source>
</evidence>